<organism evidence="8 9">
    <name type="scientific">Sphaeroforma arctica JP610</name>
    <dbReference type="NCBI Taxonomy" id="667725"/>
    <lineage>
        <taxon>Eukaryota</taxon>
        <taxon>Ichthyosporea</taxon>
        <taxon>Ichthyophonida</taxon>
        <taxon>Sphaeroforma</taxon>
    </lineage>
</organism>
<dbReference type="eggNOG" id="KOG3627">
    <property type="taxonomic scope" value="Eukaryota"/>
</dbReference>
<dbReference type="GeneID" id="25909534"/>
<keyword evidence="3" id="KW-0645">Protease</keyword>
<feature type="domain" description="Peptidase S1" evidence="7">
    <location>
        <begin position="24"/>
        <end position="256"/>
    </location>
</feature>
<evidence type="ECO:0000259" key="7">
    <source>
        <dbReference type="PROSITE" id="PS50240"/>
    </source>
</evidence>
<keyword evidence="5" id="KW-1133">Transmembrane helix</keyword>
<dbReference type="PRINTS" id="PR00722">
    <property type="entry name" value="CHYMOTRYPSIN"/>
</dbReference>
<dbReference type="PANTHER" id="PTHR24276">
    <property type="entry name" value="POLYSERASE-RELATED"/>
    <property type="match status" value="1"/>
</dbReference>
<feature type="transmembrane region" description="Helical" evidence="5">
    <location>
        <begin position="291"/>
        <end position="314"/>
    </location>
</feature>
<feature type="signal peptide" evidence="6">
    <location>
        <begin position="1"/>
        <end position="16"/>
    </location>
</feature>
<keyword evidence="3" id="KW-0378">Hydrolase</keyword>
<comment type="similarity">
    <text evidence="1">Belongs to the peptidase S1 family.</text>
</comment>
<dbReference type="InterPro" id="IPR001314">
    <property type="entry name" value="Peptidase_S1A"/>
</dbReference>
<keyword evidence="3" id="KW-0720">Serine protease</keyword>
<dbReference type="InterPro" id="IPR050430">
    <property type="entry name" value="Peptidase_S1"/>
</dbReference>
<dbReference type="AlphaFoldDB" id="A0A0L0FPV7"/>
<dbReference type="PANTHER" id="PTHR24276:SF91">
    <property type="entry name" value="AT26814P-RELATED"/>
    <property type="match status" value="1"/>
</dbReference>
<keyword evidence="9" id="KW-1185">Reference proteome</keyword>
<dbReference type="InterPro" id="IPR043504">
    <property type="entry name" value="Peptidase_S1_PA_chymotrypsin"/>
</dbReference>
<evidence type="ECO:0000313" key="8">
    <source>
        <dbReference type="EMBL" id="KNC78546.1"/>
    </source>
</evidence>
<sequence length="361" mass="37633">MVVALLLAALACTVNAEATISSKIIGGVDVAGQSWMAALRVDGGNVICGATLIDSTHLLTAAHCVAEQQSVYTAFTEGRVLAYIGGTNIYNSDEFEIATVIKGVWHPDFDEDTYDFDVAVLTLSRPITNRTPIQMATIDNSELEADGTTTSIIGWGTTIADSSRGSSTLQEIQVPIISDKLCERSYPGLVEERMFCAGIYYGGGMDSCRGDSGGPILVDGIQIGITSFGSGCANSRFPGVYVRLSAYTSFIQATLNDESFESSSSDSATVNNTPSTAFTAADSGTSESSEMLIIGASAGGAALISGVLLGVFYYRRKRNTEVNGVGASTQPSAMNDCVDVDIVTGQGINGQRGHIVGDGGV</sequence>
<dbReference type="PROSITE" id="PS00135">
    <property type="entry name" value="TRYPSIN_SER"/>
    <property type="match status" value="1"/>
</dbReference>
<dbReference type="InterPro" id="IPR018114">
    <property type="entry name" value="TRYPSIN_HIS"/>
</dbReference>
<dbReference type="PROSITE" id="PS00134">
    <property type="entry name" value="TRYPSIN_HIS"/>
    <property type="match status" value="1"/>
</dbReference>
<evidence type="ECO:0000256" key="5">
    <source>
        <dbReference type="SAM" id="Phobius"/>
    </source>
</evidence>
<dbReference type="FunFam" id="2.40.10.10:FF:000002">
    <property type="entry name" value="Transmembrane protease serine"/>
    <property type="match status" value="1"/>
</dbReference>
<dbReference type="SUPFAM" id="SSF50494">
    <property type="entry name" value="Trypsin-like serine proteases"/>
    <property type="match status" value="1"/>
</dbReference>
<dbReference type="GO" id="GO:0006508">
    <property type="term" value="P:proteolysis"/>
    <property type="evidence" value="ECO:0007669"/>
    <property type="project" value="UniProtKB-KW"/>
</dbReference>
<feature type="compositionally biased region" description="Polar residues" evidence="4">
    <location>
        <begin position="268"/>
        <end position="282"/>
    </location>
</feature>
<feature type="region of interest" description="Disordered" evidence="4">
    <location>
        <begin position="262"/>
        <end position="282"/>
    </location>
</feature>
<dbReference type="PROSITE" id="PS50240">
    <property type="entry name" value="TRYPSIN_DOM"/>
    <property type="match status" value="1"/>
</dbReference>
<keyword evidence="2" id="KW-1015">Disulfide bond</keyword>
<dbReference type="RefSeq" id="XP_014152448.1">
    <property type="nucleotide sequence ID" value="XM_014296973.1"/>
</dbReference>
<dbReference type="Gene3D" id="2.40.10.10">
    <property type="entry name" value="Trypsin-like serine proteases"/>
    <property type="match status" value="1"/>
</dbReference>
<evidence type="ECO:0000256" key="6">
    <source>
        <dbReference type="SAM" id="SignalP"/>
    </source>
</evidence>
<evidence type="ECO:0000256" key="2">
    <source>
        <dbReference type="ARBA" id="ARBA00023157"/>
    </source>
</evidence>
<dbReference type="CDD" id="cd00190">
    <property type="entry name" value="Tryp_SPc"/>
    <property type="match status" value="1"/>
</dbReference>
<evidence type="ECO:0000256" key="3">
    <source>
        <dbReference type="RuleBase" id="RU363034"/>
    </source>
</evidence>
<gene>
    <name evidence="8" type="ORF">SARC_09030</name>
</gene>
<name>A0A0L0FPV7_9EUKA</name>
<reference evidence="8 9" key="1">
    <citation type="submission" date="2011-02" db="EMBL/GenBank/DDBJ databases">
        <title>The Genome Sequence of Sphaeroforma arctica JP610.</title>
        <authorList>
            <consortium name="The Broad Institute Genome Sequencing Platform"/>
            <person name="Russ C."/>
            <person name="Cuomo C."/>
            <person name="Young S.K."/>
            <person name="Zeng Q."/>
            <person name="Gargeya S."/>
            <person name="Alvarado L."/>
            <person name="Berlin A."/>
            <person name="Chapman S.B."/>
            <person name="Chen Z."/>
            <person name="Freedman E."/>
            <person name="Gellesch M."/>
            <person name="Goldberg J."/>
            <person name="Griggs A."/>
            <person name="Gujja S."/>
            <person name="Heilman E."/>
            <person name="Heiman D."/>
            <person name="Howarth C."/>
            <person name="Mehta T."/>
            <person name="Neiman D."/>
            <person name="Pearson M."/>
            <person name="Roberts A."/>
            <person name="Saif S."/>
            <person name="Shea T."/>
            <person name="Shenoy N."/>
            <person name="Sisk P."/>
            <person name="Stolte C."/>
            <person name="Sykes S."/>
            <person name="White J."/>
            <person name="Yandava C."/>
            <person name="Burger G."/>
            <person name="Gray M.W."/>
            <person name="Holland P.W.H."/>
            <person name="King N."/>
            <person name="Lang F.B.F."/>
            <person name="Roger A.J."/>
            <person name="Ruiz-Trillo I."/>
            <person name="Haas B."/>
            <person name="Nusbaum C."/>
            <person name="Birren B."/>
        </authorList>
    </citation>
    <scope>NUCLEOTIDE SEQUENCE [LARGE SCALE GENOMIC DNA]</scope>
    <source>
        <strain evidence="8 9">JP610</strain>
    </source>
</reference>
<dbReference type="Pfam" id="PF00089">
    <property type="entry name" value="Trypsin"/>
    <property type="match status" value="1"/>
</dbReference>
<dbReference type="Proteomes" id="UP000054560">
    <property type="component" value="Unassembled WGS sequence"/>
</dbReference>
<accession>A0A0L0FPV7</accession>
<dbReference type="InterPro" id="IPR009003">
    <property type="entry name" value="Peptidase_S1_PA"/>
</dbReference>
<evidence type="ECO:0000256" key="4">
    <source>
        <dbReference type="SAM" id="MobiDB-lite"/>
    </source>
</evidence>
<keyword evidence="5" id="KW-0812">Transmembrane</keyword>
<keyword evidence="6" id="KW-0732">Signal</keyword>
<dbReference type="SMART" id="SM00020">
    <property type="entry name" value="Tryp_SPc"/>
    <property type="match status" value="1"/>
</dbReference>
<evidence type="ECO:0000313" key="9">
    <source>
        <dbReference type="Proteomes" id="UP000054560"/>
    </source>
</evidence>
<dbReference type="InterPro" id="IPR033116">
    <property type="entry name" value="TRYPSIN_SER"/>
</dbReference>
<dbReference type="FunFam" id="2.40.10.10:FF:000068">
    <property type="entry name" value="transmembrane protease serine 2"/>
    <property type="match status" value="1"/>
</dbReference>
<dbReference type="InterPro" id="IPR001254">
    <property type="entry name" value="Trypsin_dom"/>
</dbReference>
<evidence type="ECO:0000256" key="1">
    <source>
        <dbReference type="ARBA" id="ARBA00007664"/>
    </source>
</evidence>
<protein>
    <recommendedName>
        <fullName evidence="7">Peptidase S1 domain-containing protein</fullName>
    </recommendedName>
</protein>
<dbReference type="STRING" id="667725.A0A0L0FPV7"/>
<dbReference type="EMBL" id="KQ242470">
    <property type="protein sequence ID" value="KNC78546.1"/>
    <property type="molecule type" value="Genomic_DNA"/>
</dbReference>
<keyword evidence="5" id="KW-0472">Membrane</keyword>
<proteinExistence type="inferred from homology"/>
<feature type="chain" id="PRO_5005538722" description="Peptidase S1 domain-containing protein" evidence="6">
    <location>
        <begin position="17"/>
        <end position="361"/>
    </location>
</feature>
<dbReference type="OrthoDB" id="10051896at2759"/>
<dbReference type="GO" id="GO:0004252">
    <property type="term" value="F:serine-type endopeptidase activity"/>
    <property type="evidence" value="ECO:0007669"/>
    <property type="project" value="InterPro"/>
</dbReference>